<organism evidence="3 4">
    <name type="scientific">Bacterioplanes sanyensis</name>
    <dbReference type="NCBI Taxonomy" id="1249553"/>
    <lineage>
        <taxon>Bacteria</taxon>
        <taxon>Pseudomonadati</taxon>
        <taxon>Pseudomonadota</taxon>
        <taxon>Gammaproteobacteria</taxon>
        <taxon>Oceanospirillales</taxon>
        <taxon>Oceanospirillaceae</taxon>
        <taxon>Bacterioplanes</taxon>
    </lineage>
</organism>
<dbReference type="EMBL" id="CP022530">
    <property type="protein sequence ID" value="ASP38868.1"/>
    <property type="molecule type" value="Genomic_DNA"/>
</dbReference>
<evidence type="ECO:0000313" key="4">
    <source>
        <dbReference type="Proteomes" id="UP000202440"/>
    </source>
</evidence>
<accession>A0A222FIQ9</accession>
<dbReference type="KEGG" id="bsan:CHH28_09315"/>
<dbReference type="PIRSF" id="PIRSF028141">
    <property type="entry name" value="C-di-GMP_BP_PA4608"/>
    <property type="match status" value="1"/>
</dbReference>
<dbReference type="Pfam" id="PF07238">
    <property type="entry name" value="PilZ"/>
    <property type="match status" value="1"/>
</dbReference>
<dbReference type="SUPFAM" id="SSF141371">
    <property type="entry name" value="PilZ domain-like"/>
    <property type="match status" value="1"/>
</dbReference>
<dbReference type="AlphaFoldDB" id="A0A222FIQ9"/>
<sequence>MEKRHFQRVNFLQPVQVCCRGQVSETHCLDISLKGILLARPAEADWQHGDELQITLALSELESIDMHCTLVHSHDDVVGCECTSLDLDSMTALRRLLELNLQDPEEVHRELSELVKV</sequence>
<gene>
    <name evidence="3" type="ORF">CHH28_09315</name>
</gene>
<comment type="function">
    <text evidence="1">Binds the second messenger bis-(3'-5') cyclic dimeric guanosine monophosphate (c-di-GMP). Can bind two c-di-GMP molecules per monomer. May play a role in bacterial second-messenger regulated processes. Binding to c-di-GMP induces a conformational change of the C- and N-termini resulting in the exposure of a highly negative surface on one side of the protein to a possible effector protein.</text>
</comment>
<evidence type="ECO:0000313" key="3">
    <source>
        <dbReference type="EMBL" id="ASP38868.1"/>
    </source>
</evidence>
<name>A0A222FIQ9_9GAMM</name>
<comment type="subunit">
    <text evidence="1">Monomer in both c-di-GMP-bound and free forms.</text>
</comment>
<keyword evidence="1" id="KW-0973">c-di-GMP</keyword>
<evidence type="ECO:0000256" key="1">
    <source>
        <dbReference type="PIRNR" id="PIRNR028141"/>
    </source>
</evidence>
<dbReference type="Proteomes" id="UP000202440">
    <property type="component" value="Chromosome"/>
</dbReference>
<evidence type="ECO:0000259" key="2">
    <source>
        <dbReference type="Pfam" id="PF07238"/>
    </source>
</evidence>
<reference evidence="3 4" key="1">
    <citation type="submission" date="2017-07" db="EMBL/GenBank/DDBJ databases">
        <title>Annotated genome sequence of Bacterioplanes sanyensis isolated from Red Sea.</title>
        <authorList>
            <person name="Rehman Z.U."/>
        </authorList>
    </citation>
    <scope>NUCLEOTIDE SEQUENCE [LARGE SCALE GENOMIC DNA]</scope>
    <source>
        <strain evidence="3 4">NV9</strain>
    </source>
</reference>
<keyword evidence="4" id="KW-1185">Reference proteome</keyword>
<feature type="domain" description="PilZ" evidence="2">
    <location>
        <begin position="2"/>
        <end position="98"/>
    </location>
</feature>
<dbReference type="Gene3D" id="2.40.10.220">
    <property type="entry name" value="predicted glycosyltransferase like domains"/>
    <property type="match status" value="1"/>
</dbReference>
<dbReference type="InterPro" id="IPR009875">
    <property type="entry name" value="PilZ_domain"/>
</dbReference>
<keyword evidence="1" id="KW-0547">Nucleotide-binding</keyword>
<protein>
    <recommendedName>
        <fullName evidence="1">Cyclic diguanosine monophosphate-binding protein</fullName>
        <shortName evidence="1">c-di-GMP-binding protein</shortName>
    </recommendedName>
    <alternativeName>
        <fullName evidence="1">Pilz domain-containing protein</fullName>
    </alternativeName>
</protein>
<proteinExistence type="predicted"/>
<dbReference type="InterPro" id="IPR027021">
    <property type="entry name" value="C-di-GMP_BP_PA4608"/>
</dbReference>
<dbReference type="GO" id="GO:0035438">
    <property type="term" value="F:cyclic-di-GMP binding"/>
    <property type="evidence" value="ECO:0007669"/>
    <property type="project" value="InterPro"/>
</dbReference>
<dbReference type="RefSeq" id="WP_094060054.1">
    <property type="nucleotide sequence ID" value="NZ_CP022530.1"/>
</dbReference>
<dbReference type="OrthoDB" id="5298508at2"/>